<evidence type="ECO:0000256" key="2">
    <source>
        <dbReference type="ARBA" id="ARBA00012438"/>
    </source>
</evidence>
<keyword evidence="5 9" id="KW-0418">Kinase</keyword>
<dbReference type="PANTHER" id="PTHR43711:SF1">
    <property type="entry name" value="HISTIDINE KINASE 1"/>
    <property type="match status" value="1"/>
</dbReference>
<dbReference type="InParanoid" id="U5DL19"/>
<dbReference type="InterPro" id="IPR004358">
    <property type="entry name" value="Sig_transdc_His_kin-like_C"/>
</dbReference>
<dbReference type="SMART" id="SM00387">
    <property type="entry name" value="HATPase_c"/>
    <property type="match status" value="1"/>
</dbReference>
<evidence type="ECO:0000256" key="6">
    <source>
        <dbReference type="ARBA" id="ARBA00023012"/>
    </source>
</evidence>
<evidence type="ECO:0000259" key="8">
    <source>
        <dbReference type="PROSITE" id="PS50109"/>
    </source>
</evidence>
<keyword evidence="3" id="KW-0597">Phosphoprotein</keyword>
<organism evidence="9 10">
    <name type="scientific">Rubidibacter lacunae KORDI 51-2</name>
    <dbReference type="NCBI Taxonomy" id="582515"/>
    <lineage>
        <taxon>Bacteria</taxon>
        <taxon>Bacillati</taxon>
        <taxon>Cyanobacteriota</taxon>
        <taxon>Cyanophyceae</taxon>
        <taxon>Oscillatoriophycideae</taxon>
        <taxon>Chroococcales</taxon>
        <taxon>Aphanothecaceae</taxon>
        <taxon>Rubidibacter</taxon>
    </lineage>
</organism>
<evidence type="ECO:0000256" key="4">
    <source>
        <dbReference type="ARBA" id="ARBA00022679"/>
    </source>
</evidence>
<dbReference type="PANTHER" id="PTHR43711">
    <property type="entry name" value="TWO-COMPONENT HISTIDINE KINASE"/>
    <property type="match status" value="1"/>
</dbReference>
<keyword evidence="10" id="KW-1185">Reference proteome</keyword>
<dbReference type="SUPFAM" id="SSF55874">
    <property type="entry name" value="ATPase domain of HSP90 chaperone/DNA topoisomerase II/histidine kinase"/>
    <property type="match status" value="1"/>
</dbReference>
<dbReference type="Proteomes" id="UP000016960">
    <property type="component" value="Unassembled WGS sequence"/>
</dbReference>
<evidence type="ECO:0000256" key="1">
    <source>
        <dbReference type="ARBA" id="ARBA00000085"/>
    </source>
</evidence>
<dbReference type="SUPFAM" id="SSF47384">
    <property type="entry name" value="Homodimeric domain of signal transducing histidine kinase"/>
    <property type="match status" value="1"/>
</dbReference>
<keyword evidence="7" id="KW-0812">Transmembrane</keyword>
<dbReference type="STRING" id="582515.KR51_00009020"/>
<protein>
    <recommendedName>
        <fullName evidence="2">histidine kinase</fullName>
        <ecNumber evidence="2">2.7.13.3</ecNumber>
    </recommendedName>
</protein>
<keyword evidence="4 9" id="KW-0808">Transferase</keyword>
<dbReference type="GO" id="GO:0000155">
    <property type="term" value="F:phosphorelay sensor kinase activity"/>
    <property type="evidence" value="ECO:0007669"/>
    <property type="project" value="InterPro"/>
</dbReference>
<comment type="catalytic activity">
    <reaction evidence="1">
        <text>ATP + protein L-histidine = ADP + protein N-phospho-L-histidine.</text>
        <dbReference type="EC" id="2.7.13.3"/>
    </reaction>
</comment>
<sequence length="467" mass="51890">MRGIIDLELNFSSRLEFPSLVPAVFQATRRRLTLWYAAATALLLLLFASGVYFYVRGTLIERVDDTLKHVVEVVERSLAVETGAAGELRVNVEASFRNSAPTVAADRIDLEWFDPMERRLWTTLDAGDPVPLHPQNHVETIRLDSGQLLRQVTAAVQRDRHILGYLRVSHPWFEVTKPIQQLLVDLTVGTGTLAIAVAAIGWFLSGKAIAPVRESYQSLKQFTADASHELRNPIATLQTNVQMALDYPDAQLQQQQLQAIERLTKRLGRLVNDLLFLARSDSGTVTTNEEIVPLDALLIEIVEEQQVVAEKQGTYLSFHIVEPPDRPADADNTFAMLGDWDQLARLFTNLISNGLQHAEPVSDGGELAVAVELQTLRRSGMSHLEVKISDNGRGIPIEIVPHLFDRFYRAEPYGDRLGANGAGLGLAIARAIVENHRGQIEVSSSLDTGTTFAVILPVRHKDNRPER</sequence>
<dbReference type="InterPro" id="IPR036890">
    <property type="entry name" value="HATPase_C_sf"/>
</dbReference>
<accession>U5DL19</accession>
<evidence type="ECO:0000313" key="9">
    <source>
        <dbReference type="EMBL" id="ERN42381.1"/>
    </source>
</evidence>
<evidence type="ECO:0000313" key="10">
    <source>
        <dbReference type="Proteomes" id="UP000016960"/>
    </source>
</evidence>
<dbReference type="InterPro" id="IPR003594">
    <property type="entry name" value="HATPase_dom"/>
</dbReference>
<dbReference type="Gene3D" id="1.10.287.130">
    <property type="match status" value="1"/>
</dbReference>
<dbReference type="PROSITE" id="PS50109">
    <property type="entry name" value="HIS_KIN"/>
    <property type="match status" value="1"/>
</dbReference>
<feature type="transmembrane region" description="Helical" evidence="7">
    <location>
        <begin position="182"/>
        <end position="204"/>
    </location>
</feature>
<comment type="caution">
    <text evidence="9">The sequence shown here is derived from an EMBL/GenBank/DDBJ whole genome shotgun (WGS) entry which is preliminary data.</text>
</comment>
<dbReference type="PRINTS" id="PR00344">
    <property type="entry name" value="BCTRLSENSOR"/>
</dbReference>
<dbReference type="InterPro" id="IPR036097">
    <property type="entry name" value="HisK_dim/P_sf"/>
</dbReference>
<dbReference type="EC" id="2.7.13.3" evidence="2"/>
<dbReference type="InterPro" id="IPR003661">
    <property type="entry name" value="HisK_dim/P_dom"/>
</dbReference>
<feature type="domain" description="Histidine kinase" evidence="8">
    <location>
        <begin position="225"/>
        <end position="460"/>
    </location>
</feature>
<keyword evidence="7" id="KW-1133">Transmembrane helix</keyword>
<proteinExistence type="predicted"/>
<feature type="transmembrane region" description="Helical" evidence="7">
    <location>
        <begin position="34"/>
        <end position="55"/>
    </location>
</feature>
<dbReference type="PATRIC" id="fig|582515.4.peg.1008"/>
<keyword evidence="6" id="KW-0902">Two-component regulatory system</keyword>
<dbReference type="CDD" id="cd00082">
    <property type="entry name" value="HisKA"/>
    <property type="match status" value="1"/>
</dbReference>
<name>U5DL19_9CHRO</name>
<dbReference type="InterPro" id="IPR005467">
    <property type="entry name" value="His_kinase_dom"/>
</dbReference>
<dbReference type="AlphaFoldDB" id="U5DL19"/>
<keyword evidence="7" id="KW-0472">Membrane</keyword>
<evidence type="ECO:0000256" key="7">
    <source>
        <dbReference type="SAM" id="Phobius"/>
    </source>
</evidence>
<dbReference type="SMART" id="SM00388">
    <property type="entry name" value="HisKA"/>
    <property type="match status" value="1"/>
</dbReference>
<dbReference type="CDD" id="cd00075">
    <property type="entry name" value="HATPase"/>
    <property type="match status" value="1"/>
</dbReference>
<evidence type="ECO:0000256" key="5">
    <source>
        <dbReference type="ARBA" id="ARBA00022777"/>
    </source>
</evidence>
<dbReference type="Pfam" id="PF02518">
    <property type="entry name" value="HATPase_c"/>
    <property type="match status" value="1"/>
</dbReference>
<dbReference type="InterPro" id="IPR050736">
    <property type="entry name" value="Sensor_HK_Regulatory"/>
</dbReference>
<dbReference type="Gene3D" id="3.30.565.10">
    <property type="entry name" value="Histidine kinase-like ATPase, C-terminal domain"/>
    <property type="match status" value="1"/>
</dbReference>
<gene>
    <name evidence="9" type="ORF">KR51_00009020</name>
</gene>
<dbReference type="eggNOG" id="COG5002">
    <property type="taxonomic scope" value="Bacteria"/>
</dbReference>
<dbReference type="EMBL" id="ASSJ01000021">
    <property type="protein sequence ID" value="ERN42381.1"/>
    <property type="molecule type" value="Genomic_DNA"/>
</dbReference>
<evidence type="ECO:0000256" key="3">
    <source>
        <dbReference type="ARBA" id="ARBA00022553"/>
    </source>
</evidence>
<reference evidence="9 10" key="1">
    <citation type="submission" date="2013-05" db="EMBL/GenBank/DDBJ databases">
        <title>Draft genome sequence of Rubidibacter lacunae KORDI 51-2.</title>
        <authorList>
            <person name="Choi D.H."/>
            <person name="Noh J.H."/>
            <person name="Kwon K.-K."/>
            <person name="Lee J.-H."/>
            <person name="Ryu J.-Y."/>
        </authorList>
    </citation>
    <scope>NUCLEOTIDE SEQUENCE [LARGE SCALE GENOMIC DNA]</scope>
    <source>
        <strain evidence="9 10">KORDI 51-2</strain>
    </source>
</reference>
<dbReference type="Pfam" id="PF00512">
    <property type="entry name" value="HisKA"/>
    <property type="match status" value="1"/>
</dbReference>